<dbReference type="EMBL" id="WTVS01000051">
    <property type="protein sequence ID" value="NMF99725.1"/>
    <property type="molecule type" value="Genomic_DNA"/>
</dbReference>
<evidence type="ECO:0000313" key="3">
    <source>
        <dbReference type="Proteomes" id="UP000634522"/>
    </source>
</evidence>
<feature type="compositionally biased region" description="Basic and acidic residues" evidence="1">
    <location>
        <begin position="287"/>
        <end position="298"/>
    </location>
</feature>
<feature type="compositionally biased region" description="Low complexity" evidence="1">
    <location>
        <begin position="361"/>
        <end position="376"/>
    </location>
</feature>
<accession>A0ABX1NKZ7</accession>
<sequence>MTTADLHIGRVVLRGTASAIDHARATLPAALARTHWPADEAIVVVRRLTVDGTASELPARAAAAAEHLTRRAADPWSPAADAAEAVRFRDALDYRACLVRDLLSGTAARRWLWRHRASLLARPAAQAVADLFAEDALALPALLERPALRDHLPALWRTLDAPAARTLLHAIGTATGWQEAIISALDPTHERRAEERSAFRRMDGDGFGEASLGSSPVHAVGHGASSAFGSSALRSALPIDLPPSDPRVVLQAVLALWTHAPATLAAATAGEILRATAETFVPAAPRTEPKTKDPREPHTPSAGASREASEPASDSTQAGTAATPVPPTSPPQGTAPPDHDANAVTRNTPAGDMPDKSPTRAPATPSRVSSVAASPATLPPAADVDFHTRGGGFFFLLNVLNLPALRDWRATLVEPQAGWRELVRLAGSLDFSPDAPLAAFLAATCDLATDGDPAAALAALPAGADLAPVRDAAFRHYGATALAAALAERPGRVRATRSHLDVHLRLSDVHRDVHLDIRRTGLDLDPGWLPWLGRVVRFHYDSGELAEKLSRAGSSARRE</sequence>
<protein>
    <submittedName>
        <fullName evidence="2">Uncharacterized protein</fullName>
    </submittedName>
</protein>
<gene>
    <name evidence="2" type="ORF">GPA27_20305</name>
</gene>
<evidence type="ECO:0000256" key="1">
    <source>
        <dbReference type="SAM" id="MobiDB-lite"/>
    </source>
</evidence>
<dbReference type="Proteomes" id="UP000634522">
    <property type="component" value="Unassembled WGS sequence"/>
</dbReference>
<comment type="caution">
    <text evidence="2">The sequence shown here is derived from an EMBL/GenBank/DDBJ whole genome shotgun (WGS) entry which is preliminary data.</text>
</comment>
<dbReference type="RefSeq" id="WP_169142316.1">
    <property type="nucleotide sequence ID" value="NZ_WTVS01000051.1"/>
</dbReference>
<keyword evidence="3" id="KW-1185">Reference proteome</keyword>
<reference evidence="2 3" key="1">
    <citation type="submission" date="2019-12" db="EMBL/GenBank/DDBJ databases">
        <title>Comparative genomics gives insights into the taxonomy of the Azoarcus-Aromatoleum group and reveals separate origins of nif in the plant-associated Azoarcus and non-plant-associated Aromatoleum sub-groups.</title>
        <authorList>
            <person name="Lafos M."/>
            <person name="Maluk M."/>
            <person name="Batista M."/>
            <person name="Junghare M."/>
            <person name="Carmona M."/>
            <person name="Faoro H."/>
            <person name="Cruz L.M."/>
            <person name="Battistoni F."/>
            <person name="De Souza E."/>
            <person name="Pedrosa F."/>
            <person name="Chen W.-M."/>
            <person name="Poole P.S."/>
            <person name="Dixon R.A."/>
            <person name="James E.K."/>
        </authorList>
    </citation>
    <scope>NUCLEOTIDE SEQUENCE [LARGE SCALE GENOMIC DNA]</scope>
    <source>
        <strain evidence="2 3">T</strain>
    </source>
</reference>
<organism evidence="2 3">
    <name type="scientific">Aromatoleum toluolicum</name>
    <dbReference type="NCBI Taxonomy" id="90060"/>
    <lineage>
        <taxon>Bacteria</taxon>
        <taxon>Pseudomonadati</taxon>
        <taxon>Pseudomonadota</taxon>
        <taxon>Betaproteobacteria</taxon>
        <taxon>Rhodocyclales</taxon>
        <taxon>Rhodocyclaceae</taxon>
        <taxon>Aromatoleum</taxon>
    </lineage>
</organism>
<proteinExistence type="predicted"/>
<evidence type="ECO:0000313" key="2">
    <source>
        <dbReference type="EMBL" id="NMF99725.1"/>
    </source>
</evidence>
<name>A0ABX1NKZ7_9RHOO</name>
<feature type="compositionally biased region" description="Pro residues" evidence="1">
    <location>
        <begin position="324"/>
        <end position="334"/>
    </location>
</feature>
<feature type="region of interest" description="Disordered" evidence="1">
    <location>
        <begin position="280"/>
        <end position="377"/>
    </location>
</feature>